<evidence type="ECO:0000313" key="2">
    <source>
        <dbReference type="Proteomes" id="UP000859505"/>
    </source>
</evidence>
<name>A0AAD3UDP1_AERHY</name>
<reference evidence="1" key="1">
    <citation type="journal article" date="2018" name="Genome Biol.">
        <title>SKESA: strategic k-mer extension for scrupulous assemblies.</title>
        <authorList>
            <person name="Souvorov A."/>
            <person name="Agarwala R."/>
            <person name="Lipman D.J."/>
        </authorList>
    </citation>
    <scope>NUCLEOTIDE SEQUENCE</scope>
    <source>
        <strain evidence="1">OLC2673_Aeromonas</strain>
    </source>
</reference>
<reference evidence="1" key="2">
    <citation type="submission" date="2020-01" db="EMBL/GenBank/DDBJ databases">
        <authorList>
            <consortium name="NCBI Pathogen Detection Project"/>
        </authorList>
    </citation>
    <scope>NUCLEOTIDE SEQUENCE</scope>
    <source>
        <strain evidence="1">OLC2673_Aeromonas</strain>
    </source>
</reference>
<protein>
    <submittedName>
        <fullName evidence="1">Uncharacterized protein</fullName>
    </submittedName>
</protein>
<sequence>MELNSRLTRLVRQLDAYQPNQLSTDEWRLLAADRRSPADTPDRALMANLWPQATFVFDTTSQEFP</sequence>
<organism evidence="1 2">
    <name type="scientific">Aeromonas hydrophila</name>
    <dbReference type="NCBI Taxonomy" id="644"/>
    <lineage>
        <taxon>Bacteria</taxon>
        <taxon>Pseudomonadati</taxon>
        <taxon>Pseudomonadota</taxon>
        <taxon>Gammaproteobacteria</taxon>
        <taxon>Aeromonadales</taxon>
        <taxon>Aeromonadaceae</taxon>
        <taxon>Aeromonas</taxon>
    </lineage>
</organism>
<evidence type="ECO:0000313" key="1">
    <source>
        <dbReference type="EMBL" id="HAT6344965.1"/>
    </source>
</evidence>
<gene>
    <name evidence="1" type="ORF">JAJ28_002716</name>
</gene>
<dbReference type="EMBL" id="DACTUL010000021">
    <property type="protein sequence ID" value="HAT6344965.1"/>
    <property type="molecule type" value="Genomic_DNA"/>
</dbReference>
<proteinExistence type="predicted"/>
<comment type="caution">
    <text evidence="1">The sequence shown here is derived from an EMBL/GenBank/DDBJ whole genome shotgun (WGS) entry which is preliminary data.</text>
</comment>
<dbReference type="AlphaFoldDB" id="A0AAD3UDP1"/>
<dbReference type="Proteomes" id="UP000859505">
    <property type="component" value="Unassembled WGS sequence"/>
</dbReference>
<accession>A0AAD3UDP1</accession>